<dbReference type="GO" id="GO:0005737">
    <property type="term" value="C:cytoplasm"/>
    <property type="evidence" value="ECO:0007669"/>
    <property type="project" value="UniProtKB-SubCell"/>
</dbReference>
<dbReference type="PROSITE" id="PS51476">
    <property type="entry name" value="PROTEASOME_BETA_2"/>
    <property type="match status" value="1"/>
</dbReference>
<dbReference type="OrthoDB" id="10248542at2759"/>
<dbReference type="eggNOG" id="KOG0185">
    <property type="taxonomic scope" value="Eukaryota"/>
</dbReference>
<comment type="similarity">
    <text evidence="4">Belongs to the peptidase T1B family.</text>
</comment>
<name>I7LTS7_TETTS</name>
<keyword evidence="3 4" id="KW-0539">Nucleus</keyword>
<dbReference type="FunCoup" id="I7LTS7">
    <property type="interactions" value="798"/>
</dbReference>
<evidence type="ECO:0000313" key="5">
    <source>
        <dbReference type="EMBL" id="EAR86077.2"/>
    </source>
</evidence>
<dbReference type="PANTHER" id="PTHR32194">
    <property type="entry name" value="METALLOPROTEASE TLDD"/>
    <property type="match status" value="1"/>
</dbReference>
<dbReference type="GO" id="GO:0005634">
    <property type="term" value="C:nucleus"/>
    <property type="evidence" value="ECO:0007669"/>
    <property type="project" value="UniProtKB-SubCell"/>
</dbReference>
<proteinExistence type="inferred from homology"/>
<dbReference type="InterPro" id="IPR016050">
    <property type="entry name" value="Proteasome_bsu_CS"/>
</dbReference>
<dbReference type="STRING" id="312017.I7LTS7"/>
<dbReference type="InterPro" id="IPR001353">
    <property type="entry name" value="Proteasome_sua/b"/>
</dbReference>
<dbReference type="InterPro" id="IPR029055">
    <property type="entry name" value="Ntn_hydrolases_N"/>
</dbReference>
<comment type="subcellular location">
    <subcellularLocation>
        <location evidence="4">Cytoplasm</location>
    </subcellularLocation>
    <subcellularLocation>
        <location evidence="4">Nucleus</location>
    </subcellularLocation>
</comment>
<evidence type="ECO:0000256" key="3">
    <source>
        <dbReference type="ARBA" id="ARBA00023242"/>
    </source>
</evidence>
<reference evidence="6" key="1">
    <citation type="journal article" date="2006" name="PLoS Biol.">
        <title>Macronuclear genome sequence of the ciliate Tetrahymena thermophila, a model eukaryote.</title>
        <authorList>
            <person name="Eisen J.A."/>
            <person name="Coyne R.S."/>
            <person name="Wu M."/>
            <person name="Wu D."/>
            <person name="Thiagarajan M."/>
            <person name="Wortman J.R."/>
            <person name="Badger J.H."/>
            <person name="Ren Q."/>
            <person name="Amedeo P."/>
            <person name="Jones K.M."/>
            <person name="Tallon L.J."/>
            <person name="Delcher A.L."/>
            <person name="Salzberg S.L."/>
            <person name="Silva J.C."/>
            <person name="Haas B.J."/>
            <person name="Majoros W.H."/>
            <person name="Farzad M."/>
            <person name="Carlton J.M."/>
            <person name="Smith R.K. Jr."/>
            <person name="Garg J."/>
            <person name="Pearlman R.E."/>
            <person name="Karrer K.M."/>
            <person name="Sun L."/>
            <person name="Manning G."/>
            <person name="Elde N.C."/>
            <person name="Turkewitz A.P."/>
            <person name="Asai D.J."/>
            <person name="Wilkes D.E."/>
            <person name="Wang Y."/>
            <person name="Cai H."/>
            <person name="Collins K."/>
            <person name="Stewart B.A."/>
            <person name="Lee S.R."/>
            <person name="Wilamowska K."/>
            <person name="Weinberg Z."/>
            <person name="Ruzzo W.L."/>
            <person name="Wloga D."/>
            <person name="Gaertig J."/>
            <person name="Frankel J."/>
            <person name="Tsao C.-C."/>
            <person name="Gorovsky M.A."/>
            <person name="Keeling P.J."/>
            <person name="Waller R.F."/>
            <person name="Patron N.J."/>
            <person name="Cherry J.M."/>
            <person name="Stover N.A."/>
            <person name="Krieger C.J."/>
            <person name="del Toro C."/>
            <person name="Ryder H.F."/>
            <person name="Williamson S.C."/>
            <person name="Barbeau R.A."/>
            <person name="Hamilton E.P."/>
            <person name="Orias E."/>
        </authorList>
    </citation>
    <scope>NUCLEOTIDE SEQUENCE [LARGE SCALE GENOMIC DNA]</scope>
    <source>
        <strain evidence="6">SB210</strain>
    </source>
</reference>
<dbReference type="InParanoid" id="I7LTS7"/>
<keyword evidence="6" id="KW-1185">Reference proteome</keyword>
<organism evidence="5 6">
    <name type="scientific">Tetrahymena thermophila (strain SB210)</name>
    <dbReference type="NCBI Taxonomy" id="312017"/>
    <lineage>
        <taxon>Eukaryota</taxon>
        <taxon>Sar</taxon>
        <taxon>Alveolata</taxon>
        <taxon>Ciliophora</taxon>
        <taxon>Intramacronucleata</taxon>
        <taxon>Oligohymenophorea</taxon>
        <taxon>Hymenostomatida</taxon>
        <taxon>Tetrahymenina</taxon>
        <taxon>Tetrahymenidae</taxon>
        <taxon>Tetrahymena</taxon>
    </lineage>
</organism>
<dbReference type="AlphaFoldDB" id="I7LTS7"/>
<dbReference type="GO" id="GO:0051603">
    <property type="term" value="P:proteolysis involved in protein catabolic process"/>
    <property type="evidence" value="ECO:0007669"/>
    <property type="project" value="InterPro"/>
</dbReference>
<keyword evidence="2 4" id="KW-0647">Proteasome</keyword>
<evidence type="ECO:0000313" key="6">
    <source>
        <dbReference type="Proteomes" id="UP000009168"/>
    </source>
</evidence>
<dbReference type="GO" id="GO:0019774">
    <property type="term" value="C:proteasome core complex, beta-subunit complex"/>
    <property type="evidence" value="ECO:0007669"/>
    <property type="project" value="UniProtKB-UniRule"/>
</dbReference>
<accession>I7LTS7</accession>
<dbReference type="RefSeq" id="XP_976672.2">
    <property type="nucleotide sequence ID" value="XM_971579.2"/>
</dbReference>
<sequence length="250" mass="28711">MAFYVCKNKEKMHYSELALNESQAKKHTLNPITTGSSVIGIAFNGGVIIASDTSISYGGMSRYNHIQRVHKITDNCAFASSGEFSDFQELSRLIDEMTNQTYLNDDKINYTPRDYGNYISQLQYHHRNKMNPLYLWNVIGGVDNGKPYLAHIDLYGTYIETNHVSTGFGNYLCGPLFEKGWRADMSEQEAKQLVNTCFQALFYRDARAHETIQVTVIDKNGVRIEQPYEIESKWDYQGYVNRANEKIHNQ</sequence>
<dbReference type="KEGG" id="tet:TTHERM_00548160"/>
<evidence type="ECO:0000256" key="4">
    <source>
        <dbReference type="PIRNR" id="PIRNR001213"/>
    </source>
</evidence>
<evidence type="ECO:0000256" key="1">
    <source>
        <dbReference type="ARBA" id="ARBA00022490"/>
    </source>
</evidence>
<dbReference type="InterPro" id="IPR023333">
    <property type="entry name" value="Proteasome_suB-type"/>
</dbReference>
<dbReference type="PANTHER" id="PTHR32194:SF6">
    <property type="entry name" value="PROTEASOME SUBUNIT BETA"/>
    <property type="match status" value="1"/>
</dbReference>
<dbReference type="Gene3D" id="3.60.20.10">
    <property type="entry name" value="Glutamine Phosphoribosylpyrophosphate, subunit 1, domain 1"/>
    <property type="match status" value="1"/>
</dbReference>
<dbReference type="GeneID" id="7822818"/>
<evidence type="ECO:0000256" key="2">
    <source>
        <dbReference type="ARBA" id="ARBA00022942"/>
    </source>
</evidence>
<dbReference type="Pfam" id="PF00227">
    <property type="entry name" value="Proteasome"/>
    <property type="match status" value="1"/>
</dbReference>
<dbReference type="CDD" id="cd03760">
    <property type="entry name" value="proteasome_beta_type_4"/>
    <property type="match status" value="1"/>
</dbReference>
<dbReference type="PROSITE" id="PS00854">
    <property type="entry name" value="PROTEASOME_BETA_1"/>
    <property type="match status" value="1"/>
</dbReference>
<dbReference type="InterPro" id="IPR016295">
    <property type="entry name" value="Proteasome_beta4"/>
</dbReference>
<dbReference type="SUPFAM" id="SSF56235">
    <property type="entry name" value="N-terminal nucleophile aminohydrolases (Ntn hydrolases)"/>
    <property type="match status" value="1"/>
</dbReference>
<dbReference type="EMBL" id="GG662864">
    <property type="protein sequence ID" value="EAR86077.2"/>
    <property type="molecule type" value="Genomic_DNA"/>
</dbReference>
<comment type="function">
    <text evidence="4">Non-catalytic component of the proteasome.</text>
</comment>
<dbReference type="Proteomes" id="UP000009168">
    <property type="component" value="Unassembled WGS sequence"/>
</dbReference>
<gene>
    <name evidence="5" type="ORF">TTHERM_00548160</name>
</gene>
<keyword evidence="1 4" id="KW-0963">Cytoplasm</keyword>
<protein>
    <recommendedName>
        <fullName evidence="4">Proteasome subunit beta</fullName>
    </recommendedName>
</protein>
<dbReference type="PIRSF" id="PIRSF001213">
    <property type="entry name" value="Psome_endopept_beta"/>
    <property type="match status" value="1"/>
</dbReference>